<reference evidence="1 2" key="1">
    <citation type="submission" date="2016-02" db="EMBL/GenBank/DDBJ databases">
        <title>Comparison of Clostridium stercorarium subspecies using comparative genomics and transcriptomics.</title>
        <authorList>
            <person name="Schellenberg J."/>
            <person name="Thallinger G."/>
            <person name="Levin D.B."/>
            <person name="Zhang X."/>
            <person name="Alvare G."/>
            <person name="Fristensky B."/>
            <person name="Sparling R."/>
        </authorList>
    </citation>
    <scope>NUCLEOTIDE SEQUENCE [LARGE SCALE GENOMIC DNA]</scope>
    <source>
        <strain evidence="1 2">DSM 2910</strain>
    </source>
</reference>
<evidence type="ECO:0000313" key="2">
    <source>
        <dbReference type="Proteomes" id="UP000092971"/>
    </source>
</evidence>
<gene>
    <name evidence="1" type="ORF">CSTERTH_10140</name>
</gene>
<dbReference type="EMBL" id="CP014672">
    <property type="protein sequence ID" value="ANW99365.1"/>
    <property type="molecule type" value="Genomic_DNA"/>
</dbReference>
<organism evidence="1 2">
    <name type="scientific">Thermoclostridium stercorarium subsp. thermolacticum DSM 2910</name>
    <dbReference type="NCBI Taxonomy" id="1121336"/>
    <lineage>
        <taxon>Bacteria</taxon>
        <taxon>Bacillati</taxon>
        <taxon>Bacillota</taxon>
        <taxon>Clostridia</taxon>
        <taxon>Eubacteriales</taxon>
        <taxon>Oscillospiraceae</taxon>
        <taxon>Thermoclostridium</taxon>
    </lineage>
</organism>
<accession>A0A1B1YF28</accession>
<protein>
    <submittedName>
        <fullName evidence="1">Uncharacterized protein</fullName>
    </submittedName>
</protein>
<name>A0A1B1YF28_THEST</name>
<dbReference type="Proteomes" id="UP000092971">
    <property type="component" value="Chromosome"/>
</dbReference>
<sequence>MLHNTGVLIKLKRKKLISPGIVFPFLKNEIFDFRNSKISVLLFFYAFFKKCMKLTIESEGWV</sequence>
<evidence type="ECO:0000313" key="1">
    <source>
        <dbReference type="EMBL" id="ANW99365.1"/>
    </source>
</evidence>
<proteinExistence type="predicted"/>
<dbReference type="AlphaFoldDB" id="A0A1B1YF28"/>